<evidence type="ECO:0000259" key="16">
    <source>
        <dbReference type="PROSITE" id="PS50885"/>
    </source>
</evidence>
<dbReference type="InterPro" id="IPR010559">
    <property type="entry name" value="Sig_transdc_His_kin_internal"/>
</dbReference>
<feature type="transmembrane region" description="Helical" evidence="14">
    <location>
        <begin position="20"/>
        <end position="41"/>
    </location>
</feature>
<dbReference type="Pfam" id="PF06580">
    <property type="entry name" value="His_kinase"/>
    <property type="match status" value="1"/>
</dbReference>
<accession>A0A3E3I9J9</accession>
<keyword evidence="8" id="KW-0547">Nucleotide-binding</keyword>
<keyword evidence="4" id="KW-1003">Cell membrane</keyword>
<keyword evidence="12" id="KW-0902">Two-component regulatory system</keyword>
<dbReference type="InterPro" id="IPR004358">
    <property type="entry name" value="Sig_transdc_His_kin-like_C"/>
</dbReference>
<dbReference type="GO" id="GO:0005886">
    <property type="term" value="C:plasma membrane"/>
    <property type="evidence" value="ECO:0007669"/>
    <property type="project" value="UniProtKB-SubCell"/>
</dbReference>
<evidence type="ECO:0000256" key="12">
    <source>
        <dbReference type="ARBA" id="ARBA00023012"/>
    </source>
</evidence>
<dbReference type="SUPFAM" id="SSF55874">
    <property type="entry name" value="ATPase domain of HSP90 chaperone/DNA topoisomerase II/histidine kinase"/>
    <property type="match status" value="1"/>
</dbReference>
<name>A0A3E3I9J9_9FIRM</name>
<keyword evidence="6" id="KW-0808">Transferase</keyword>
<evidence type="ECO:0000256" key="3">
    <source>
        <dbReference type="ARBA" id="ARBA00012438"/>
    </source>
</evidence>
<dbReference type="InterPro" id="IPR003594">
    <property type="entry name" value="HATPase_dom"/>
</dbReference>
<dbReference type="Pfam" id="PF02518">
    <property type="entry name" value="HATPase_c"/>
    <property type="match status" value="1"/>
</dbReference>
<organism evidence="17 18">
    <name type="scientific">Eisenbergiella massiliensis</name>
    <dbReference type="NCBI Taxonomy" id="1720294"/>
    <lineage>
        <taxon>Bacteria</taxon>
        <taxon>Bacillati</taxon>
        <taxon>Bacillota</taxon>
        <taxon>Clostridia</taxon>
        <taxon>Lachnospirales</taxon>
        <taxon>Lachnospiraceae</taxon>
        <taxon>Eisenbergiella</taxon>
    </lineage>
</organism>
<evidence type="ECO:0000313" key="18">
    <source>
        <dbReference type="Proteomes" id="UP000261166"/>
    </source>
</evidence>
<comment type="subcellular location">
    <subcellularLocation>
        <location evidence="2">Cell membrane</location>
        <topology evidence="2">Multi-pass membrane protein</topology>
    </subcellularLocation>
</comment>
<evidence type="ECO:0000256" key="13">
    <source>
        <dbReference type="ARBA" id="ARBA00023136"/>
    </source>
</evidence>
<dbReference type="GO" id="GO:0005524">
    <property type="term" value="F:ATP binding"/>
    <property type="evidence" value="ECO:0007669"/>
    <property type="project" value="UniProtKB-KW"/>
</dbReference>
<dbReference type="InterPro" id="IPR036890">
    <property type="entry name" value="HATPase_C_sf"/>
</dbReference>
<dbReference type="Proteomes" id="UP000261166">
    <property type="component" value="Unassembled WGS sequence"/>
</dbReference>
<reference evidence="17 18" key="1">
    <citation type="submission" date="2018-08" db="EMBL/GenBank/DDBJ databases">
        <title>A genome reference for cultivated species of the human gut microbiota.</title>
        <authorList>
            <person name="Zou Y."/>
            <person name="Xue W."/>
            <person name="Luo G."/>
        </authorList>
    </citation>
    <scope>NUCLEOTIDE SEQUENCE [LARGE SCALE GENOMIC DNA]</scope>
    <source>
        <strain evidence="17 18">AF26-4BH</strain>
    </source>
</reference>
<evidence type="ECO:0000256" key="8">
    <source>
        <dbReference type="ARBA" id="ARBA00022741"/>
    </source>
</evidence>
<keyword evidence="7 14" id="KW-0812">Transmembrane</keyword>
<evidence type="ECO:0000256" key="2">
    <source>
        <dbReference type="ARBA" id="ARBA00004651"/>
    </source>
</evidence>
<dbReference type="InterPro" id="IPR005467">
    <property type="entry name" value="His_kinase_dom"/>
</dbReference>
<evidence type="ECO:0000256" key="11">
    <source>
        <dbReference type="ARBA" id="ARBA00022989"/>
    </source>
</evidence>
<comment type="catalytic activity">
    <reaction evidence="1">
        <text>ATP + protein L-histidine = ADP + protein N-phospho-L-histidine.</text>
        <dbReference type="EC" id="2.7.13.3"/>
    </reaction>
</comment>
<dbReference type="EC" id="2.7.13.3" evidence="3"/>
<evidence type="ECO:0000256" key="4">
    <source>
        <dbReference type="ARBA" id="ARBA00022475"/>
    </source>
</evidence>
<dbReference type="InterPro" id="IPR050640">
    <property type="entry name" value="Bact_2-comp_sensor_kinase"/>
</dbReference>
<keyword evidence="10" id="KW-0067">ATP-binding</keyword>
<evidence type="ECO:0000313" key="17">
    <source>
        <dbReference type="EMBL" id="RGE63736.1"/>
    </source>
</evidence>
<dbReference type="GO" id="GO:0000155">
    <property type="term" value="F:phosphorelay sensor kinase activity"/>
    <property type="evidence" value="ECO:0007669"/>
    <property type="project" value="InterPro"/>
</dbReference>
<dbReference type="PROSITE" id="PS50885">
    <property type="entry name" value="HAMP"/>
    <property type="match status" value="1"/>
</dbReference>
<feature type="domain" description="Histidine kinase" evidence="15">
    <location>
        <begin position="496"/>
        <end position="605"/>
    </location>
</feature>
<sequence>MKQKCFAWYKQPHRLKFKILISYLIPSVTLLCLLSVATYFASARLMEKRLLQSASDTIKQTENSLQSFINKYDALTLSYSFSGSVQNLLGQDLTDYNINRQKLDKLNFESTLFSCIPTRIENSNTVCDIRIYFNDTFPYFNNHTRYYNYRDAQDEEWFRKIMEGYKKDRTSFYLITPAENQASSYGRDSFSLARVIVDTSYYLNPLAVIVLDIPHSYLDSSVSNTNMDGVVNFVTAADDNMIACSDTGLLPLYEESLAFASSPDYRTAEWNKVTIQNVRYLMKTDPMKSYSITLTTLIPYQNVVKDITVLRNIMLVIGVTLVAACFFFANTTADNITGRLSHVNSKMREVRTGKLTPLPQARPKYAWDEIDELMDTYNYMIGEMEILIETQYENGKEIKNAELRVLQAQINPHFLYNTLDMIHWFAEENMVTEIDTAVNSLATFYRISLSNGKEQIRLKDELAQVEAYIRLQNLRFENTIQYNCQIEQRFMNQPIIKMILQPLVENAIQHGLFEKDELGGTISIRSWHEEPQLLCLIIADDGVGMSPEQLALLNKNLQIPDEGHGYGIQNVNSRLQLYYGADFHLYFESRPGKGTEVFVRVPLSSGF</sequence>
<proteinExistence type="predicted"/>
<keyword evidence="13 14" id="KW-0472">Membrane</keyword>
<dbReference type="Gene3D" id="6.10.340.10">
    <property type="match status" value="1"/>
</dbReference>
<dbReference type="PROSITE" id="PS50109">
    <property type="entry name" value="HIS_KIN"/>
    <property type="match status" value="1"/>
</dbReference>
<keyword evidence="9 17" id="KW-0418">Kinase</keyword>
<dbReference type="InterPro" id="IPR003660">
    <property type="entry name" value="HAMP_dom"/>
</dbReference>
<dbReference type="Gene3D" id="3.30.565.10">
    <property type="entry name" value="Histidine kinase-like ATPase, C-terminal domain"/>
    <property type="match status" value="1"/>
</dbReference>
<dbReference type="PANTHER" id="PTHR34220:SF11">
    <property type="entry name" value="SENSOR PROTEIN KINASE HPTS"/>
    <property type="match status" value="1"/>
</dbReference>
<evidence type="ECO:0000256" key="14">
    <source>
        <dbReference type="SAM" id="Phobius"/>
    </source>
</evidence>
<dbReference type="PRINTS" id="PR00344">
    <property type="entry name" value="BCTRLSENSOR"/>
</dbReference>
<comment type="caution">
    <text evidence="17">The sequence shown here is derived from an EMBL/GenBank/DDBJ whole genome shotgun (WGS) entry which is preliminary data.</text>
</comment>
<evidence type="ECO:0000256" key="10">
    <source>
        <dbReference type="ARBA" id="ARBA00022840"/>
    </source>
</evidence>
<protein>
    <recommendedName>
        <fullName evidence="3">histidine kinase</fullName>
        <ecNumber evidence="3">2.7.13.3</ecNumber>
    </recommendedName>
</protein>
<dbReference type="SMART" id="SM00387">
    <property type="entry name" value="HATPase_c"/>
    <property type="match status" value="1"/>
</dbReference>
<dbReference type="EMBL" id="QVLU01000045">
    <property type="protein sequence ID" value="RGE63736.1"/>
    <property type="molecule type" value="Genomic_DNA"/>
</dbReference>
<feature type="transmembrane region" description="Helical" evidence="14">
    <location>
        <begin position="309"/>
        <end position="329"/>
    </location>
</feature>
<keyword evidence="11 14" id="KW-1133">Transmembrane helix</keyword>
<evidence type="ECO:0000256" key="5">
    <source>
        <dbReference type="ARBA" id="ARBA00022553"/>
    </source>
</evidence>
<dbReference type="OrthoDB" id="9809348at2"/>
<evidence type="ECO:0000256" key="9">
    <source>
        <dbReference type="ARBA" id="ARBA00022777"/>
    </source>
</evidence>
<evidence type="ECO:0000256" key="1">
    <source>
        <dbReference type="ARBA" id="ARBA00000085"/>
    </source>
</evidence>
<evidence type="ECO:0000256" key="6">
    <source>
        <dbReference type="ARBA" id="ARBA00022679"/>
    </source>
</evidence>
<evidence type="ECO:0000256" key="7">
    <source>
        <dbReference type="ARBA" id="ARBA00022692"/>
    </source>
</evidence>
<dbReference type="PANTHER" id="PTHR34220">
    <property type="entry name" value="SENSOR HISTIDINE KINASE YPDA"/>
    <property type="match status" value="1"/>
</dbReference>
<evidence type="ECO:0000259" key="15">
    <source>
        <dbReference type="PROSITE" id="PS50109"/>
    </source>
</evidence>
<gene>
    <name evidence="17" type="ORF">DWY69_28300</name>
</gene>
<dbReference type="RefSeq" id="WP_025488601.1">
    <property type="nucleotide sequence ID" value="NZ_CALBAU010000245.1"/>
</dbReference>
<feature type="domain" description="HAMP" evidence="16">
    <location>
        <begin position="334"/>
        <end position="389"/>
    </location>
</feature>
<dbReference type="AlphaFoldDB" id="A0A3E3I9J9"/>
<keyword evidence="5" id="KW-0597">Phosphoprotein</keyword>